<reference evidence="3" key="1">
    <citation type="submission" date="2023-05" db="EMBL/GenBank/DDBJ databases">
        <title>Cataloging the Phylogenetic Diversity of Human Bladder Bacteria.</title>
        <authorList>
            <person name="Du J."/>
        </authorList>
    </citation>
    <scope>NUCLEOTIDE SEQUENCE</scope>
    <source>
        <strain evidence="3">UMB1231</strain>
    </source>
</reference>
<dbReference type="InterPro" id="IPR013815">
    <property type="entry name" value="ATP_grasp_subdomain_1"/>
</dbReference>
<dbReference type="RefSeq" id="WP_016647661.1">
    <property type="nucleotide sequence ID" value="NZ_JASOOE010000003.1"/>
</dbReference>
<dbReference type="GO" id="GO:0046872">
    <property type="term" value="F:metal ion binding"/>
    <property type="evidence" value="ECO:0007669"/>
    <property type="project" value="InterPro"/>
</dbReference>
<dbReference type="Pfam" id="PF02786">
    <property type="entry name" value="CPSase_L_D2"/>
    <property type="match status" value="1"/>
</dbReference>
<dbReference type="Proteomes" id="UP001229251">
    <property type="component" value="Unassembled WGS sequence"/>
</dbReference>
<sequence length="391" mass="45603">MANHKALVLGGNYYIGLSIVRCLGKKGVSVTLYDYDESRAFAMHSRYVQEKLIGPDYNKDPEAMLEFLIDYGKQQSEKPVLFPTTDTLALYIDRYMDLLKDYYLITMTEQGLWQKVIDKDQLYRLAERHQMPYPITLSAQDPELLAKLHANLAYPVILKPVDSMGFVSRFRTKLFIIHSDEELMQKIQMTQNAGYEMVVQRFIQGFDDHMYTFDAYLDQNSKVTHWMTGHKLRQFPINFGASTYIRQEYVPRLAELGIPFLQSIGFKGFAEIEFKKDAQTGEFFLIEINARTTNFNAMIEKVGINMPYLAYLELTGHEIGQKVIDYDSHIYFQYLKEDLVAMRDYYRTGQLSLTTMIKSLFNRKVGAIWSWSDPLPGFAYCYQLIAHRFKK</sequence>
<evidence type="ECO:0000313" key="4">
    <source>
        <dbReference type="Proteomes" id="UP001229251"/>
    </source>
</evidence>
<organism evidence="3 4">
    <name type="scientific">Facklamia hominis</name>
    <dbReference type="NCBI Taxonomy" id="178214"/>
    <lineage>
        <taxon>Bacteria</taxon>
        <taxon>Bacillati</taxon>
        <taxon>Bacillota</taxon>
        <taxon>Bacilli</taxon>
        <taxon>Lactobacillales</taxon>
        <taxon>Aerococcaceae</taxon>
        <taxon>Facklamia</taxon>
    </lineage>
</organism>
<evidence type="ECO:0000259" key="2">
    <source>
        <dbReference type="PROSITE" id="PS50975"/>
    </source>
</evidence>
<dbReference type="InterPro" id="IPR011761">
    <property type="entry name" value="ATP-grasp"/>
</dbReference>
<dbReference type="Gene3D" id="3.30.1490.20">
    <property type="entry name" value="ATP-grasp fold, A domain"/>
    <property type="match status" value="1"/>
</dbReference>
<dbReference type="EMBL" id="JASOOE010000003">
    <property type="protein sequence ID" value="MDK7186701.1"/>
    <property type="molecule type" value="Genomic_DNA"/>
</dbReference>
<dbReference type="PROSITE" id="PS50975">
    <property type="entry name" value="ATP_GRASP"/>
    <property type="match status" value="1"/>
</dbReference>
<proteinExistence type="predicted"/>
<dbReference type="SUPFAM" id="SSF56059">
    <property type="entry name" value="Glutathione synthetase ATP-binding domain-like"/>
    <property type="match status" value="1"/>
</dbReference>
<feature type="domain" description="ATP-grasp" evidence="2">
    <location>
        <begin position="123"/>
        <end position="315"/>
    </location>
</feature>
<accession>A0AAJ1Q543</accession>
<evidence type="ECO:0000256" key="1">
    <source>
        <dbReference type="PROSITE-ProRule" id="PRU00409"/>
    </source>
</evidence>
<keyword evidence="3" id="KW-0436">Ligase</keyword>
<dbReference type="SUPFAM" id="SSF51735">
    <property type="entry name" value="NAD(P)-binding Rossmann-fold domains"/>
    <property type="match status" value="1"/>
</dbReference>
<dbReference type="Gene3D" id="3.30.470.20">
    <property type="entry name" value="ATP-grasp fold, B domain"/>
    <property type="match status" value="1"/>
</dbReference>
<keyword evidence="1" id="KW-0067">ATP-binding</keyword>
<dbReference type="AlphaFoldDB" id="A0AAJ1Q543"/>
<evidence type="ECO:0000313" key="3">
    <source>
        <dbReference type="EMBL" id="MDK7186701.1"/>
    </source>
</evidence>
<dbReference type="InterPro" id="IPR005479">
    <property type="entry name" value="CPAse_ATP-bd"/>
</dbReference>
<protein>
    <submittedName>
        <fullName evidence="3">Carboxylate--amine ligase</fullName>
    </submittedName>
</protein>
<keyword evidence="1" id="KW-0547">Nucleotide-binding</keyword>
<comment type="caution">
    <text evidence="3">The sequence shown here is derived from an EMBL/GenBank/DDBJ whole genome shotgun (WGS) entry which is preliminary data.</text>
</comment>
<gene>
    <name evidence="3" type="ORF">QP433_01755</name>
</gene>
<dbReference type="GO" id="GO:0005524">
    <property type="term" value="F:ATP binding"/>
    <property type="evidence" value="ECO:0007669"/>
    <property type="project" value="UniProtKB-UniRule"/>
</dbReference>
<dbReference type="InterPro" id="IPR036291">
    <property type="entry name" value="NAD(P)-bd_dom_sf"/>
</dbReference>
<name>A0AAJ1Q543_9LACT</name>
<dbReference type="GO" id="GO:0016874">
    <property type="term" value="F:ligase activity"/>
    <property type="evidence" value="ECO:0007669"/>
    <property type="project" value="UniProtKB-KW"/>
</dbReference>